<keyword evidence="3" id="KW-1185">Reference proteome</keyword>
<organism evidence="2 3">
    <name type="scientific">Filobasidium floriforme</name>
    <dbReference type="NCBI Taxonomy" id="5210"/>
    <lineage>
        <taxon>Eukaryota</taxon>
        <taxon>Fungi</taxon>
        <taxon>Dikarya</taxon>
        <taxon>Basidiomycota</taxon>
        <taxon>Agaricomycotina</taxon>
        <taxon>Tremellomycetes</taxon>
        <taxon>Filobasidiales</taxon>
        <taxon>Filobasidiaceae</taxon>
        <taxon>Filobasidium</taxon>
    </lineage>
</organism>
<evidence type="ECO:0000313" key="3">
    <source>
        <dbReference type="Proteomes" id="UP000812966"/>
    </source>
</evidence>
<accession>A0A8K0NSP2</accession>
<sequence length="368" mass="40260">MSKIETSFPSGTERYFVNGCTALLCPHDHMIMHDGNSSDRANLFTIWLTLLQSCYCTTCRRTVGVGSGSGLGRRGTTRSNLVACSLPMPSLGARILHHLQAGHHHSRNRFPESFIVQEYSTRPHPAACAPLPYKRRRLVAAKITAFEAAEGASRSDGSVSSSSGGFEHARACSKPVVRARKLRNIPSELDPPRFPHRAIKFVARFAIPFLGAENRANGPAYPPRHGFPEDDDIVQFYVSSAVLPTARLGTRLHFPPLYASVTGCRKGTSTPNRVHSRSHGLGKVHVALAKLAWPQAERRGCRLDERRAPRTKTLQEGRGGQSIQGVPLSASSRRELSGMSSDHRRKTSDTVGFSSQRATGAGAQYRDD</sequence>
<feature type="compositionally biased region" description="Polar residues" evidence="1">
    <location>
        <begin position="349"/>
        <end position="358"/>
    </location>
</feature>
<evidence type="ECO:0000256" key="1">
    <source>
        <dbReference type="SAM" id="MobiDB-lite"/>
    </source>
</evidence>
<proteinExistence type="predicted"/>
<dbReference type="AlphaFoldDB" id="A0A8K0NSP2"/>
<gene>
    <name evidence="2" type="ORF">FFLO_01558</name>
</gene>
<comment type="caution">
    <text evidence="2">The sequence shown here is derived from an EMBL/GenBank/DDBJ whole genome shotgun (WGS) entry which is preliminary data.</text>
</comment>
<dbReference type="EMBL" id="JABELV010000022">
    <property type="protein sequence ID" value="KAG7563000.1"/>
    <property type="molecule type" value="Genomic_DNA"/>
</dbReference>
<evidence type="ECO:0000313" key="2">
    <source>
        <dbReference type="EMBL" id="KAG7563000.1"/>
    </source>
</evidence>
<feature type="region of interest" description="Disordered" evidence="1">
    <location>
        <begin position="302"/>
        <end position="368"/>
    </location>
</feature>
<name>A0A8K0NSP2_9TREE</name>
<dbReference type="Proteomes" id="UP000812966">
    <property type="component" value="Unassembled WGS sequence"/>
</dbReference>
<protein>
    <submittedName>
        <fullName evidence="2">Uncharacterized protein</fullName>
    </submittedName>
</protein>
<reference evidence="2" key="1">
    <citation type="submission" date="2020-04" db="EMBL/GenBank/DDBJ databases">
        <title>Analysis of mating type loci in Filobasidium floriforme.</title>
        <authorList>
            <person name="Nowrousian M."/>
        </authorList>
    </citation>
    <scope>NUCLEOTIDE SEQUENCE</scope>
    <source>
        <strain evidence="2">CBS 6242</strain>
    </source>
</reference>